<evidence type="ECO:0000313" key="2">
    <source>
        <dbReference type="EMBL" id="CEO99454.1"/>
    </source>
</evidence>
<feature type="region of interest" description="Disordered" evidence="1">
    <location>
        <begin position="25"/>
        <end position="45"/>
    </location>
</feature>
<dbReference type="Proteomes" id="UP000039324">
    <property type="component" value="Unassembled WGS sequence"/>
</dbReference>
<evidence type="ECO:0000313" key="3">
    <source>
        <dbReference type="EMBL" id="SPQ97461.1"/>
    </source>
</evidence>
<reference evidence="2 4" key="1">
    <citation type="submission" date="2015-02" db="EMBL/GenBank/DDBJ databases">
        <authorList>
            <person name="Chooi Y.-H."/>
        </authorList>
    </citation>
    <scope>NUCLEOTIDE SEQUENCE [LARGE SCALE GENOMIC DNA]</scope>
    <source>
        <strain evidence="2">E3</strain>
    </source>
</reference>
<accession>A0A0G4IWC5</accession>
<gene>
    <name evidence="2" type="ORF">PBRA_001360</name>
    <name evidence="3" type="ORF">PLBR_LOCUS4676</name>
</gene>
<evidence type="ECO:0000256" key="1">
    <source>
        <dbReference type="SAM" id="MobiDB-lite"/>
    </source>
</evidence>
<feature type="compositionally biased region" description="Basic and acidic residues" evidence="1">
    <location>
        <begin position="209"/>
        <end position="246"/>
    </location>
</feature>
<reference evidence="3 5" key="2">
    <citation type="submission" date="2018-03" db="EMBL/GenBank/DDBJ databases">
        <authorList>
            <person name="Fogelqvist J."/>
        </authorList>
    </citation>
    <scope>NUCLEOTIDE SEQUENCE [LARGE SCALE GENOMIC DNA]</scope>
</reference>
<name>A0A0G4IWC5_PLABS</name>
<keyword evidence="4" id="KW-1185">Reference proteome</keyword>
<geneLocation type="mitochondrion" evidence="3"/>
<proteinExistence type="predicted"/>
<dbReference type="PANTHER" id="PTHR37028:SF4">
    <property type="entry name" value="ALMS MOTIF DOMAIN-CONTAINING PROTEIN"/>
    <property type="match status" value="1"/>
</dbReference>
<protein>
    <submittedName>
        <fullName evidence="2">Uncharacterized protein</fullName>
    </submittedName>
</protein>
<dbReference type="EMBL" id="OVEO01000007">
    <property type="protein sequence ID" value="SPQ97461.1"/>
    <property type="molecule type" value="Genomic_DNA"/>
</dbReference>
<evidence type="ECO:0000313" key="4">
    <source>
        <dbReference type="Proteomes" id="UP000039324"/>
    </source>
</evidence>
<dbReference type="EMBL" id="CDSF01000090">
    <property type="protein sequence ID" value="CEO99454.1"/>
    <property type="molecule type" value="Genomic_DNA"/>
</dbReference>
<keyword evidence="3" id="KW-0496">Mitochondrion</keyword>
<evidence type="ECO:0000313" key="5">
    <source>
        <dbReference type="Proteomes" id="UP000290189"/>
    </source>
</evidence>
<feature type="non-terminal residue" evidence="2">
    <location>
        <position position="551"/>
    </location>
</feature>
<dbReference type="Proteomes" id="UP000290189">
    <property type="component" value="Unassembled WGS sequence"/>
</dbReference>
<sequence>MDDDGADPDQSTDVLALAESVIAAIGDPDSRASQDADECGESDPGTETLELAESVIAALSRSGSQLSQGAADEYVESDSRTGLLVTAGPAVAAVGETDSQASLDAESPRLTCSPTLMDGQSGCPVDDSSNDHIEQEMLASAETVIASANAAGDDRSDDDGETAAVDPSTFEPRPALPEHAHPPADGTAPGSPSNETGHQPAASSGEGAADDHQQCKEHVRHIGEPEPDRDERAGTRRRSAKIDGTGRRHHRRGRRAWSPAGRPAHNDGPGGTHRSWTNLLDASWTRLPFLASWETPDCTGKADDRKAIPMAFVTSSLAMPTMTTASLQKASVIVDRLLQAGKLRQQRLDQATRRYHEQQDRREREQCTFRPRIPRPPRRSISSVPVPDEHVEKEIFDHLDETLQKDATAKASKNAAVSSVFARLHQAAQDRQTRQRRKAERVAQETQKAEMTECTFRPSLNKWPVPIAKEDVSVRLFQDAEKREQFIQSVRDELDPLQEITFQPTINQRSKRLAMKKMSANGAAAPRVFERLYNAKQRDLGRFANRRPCWI</sequence>
<organism evidence="2 4">
    <name type="scientific">Plasmodiophora brassicae</name>
    <name type="common">Clubroot disease agent</name>
    <dbReference type="NCBI Taxonomy" id="37360"/>
    <lineage>
        <taxon>Eukaryota</taxon>
        <taxon>Sar</taxon>
        <taxon>Rhizaria</taxon>
        <taxon>Endomyxa</taxon>
        <taxon>Phytomyxea</taxon>
        <taxon>Plasmodiophorida</taxon>
        <taxon>Plasmodiophoridae</taxon>
        <taxon>Plasmodiophora</taxon>
    </lineage>
</organism>
<dbReference type="PANTHER" id="PTHR37028">
    <property type="entry name" value="UNNAMED PRODUCT-RELATED"/>
    <property type="match status" value="1"/>
</dbReference>
<dbReference type="AlphaFoldDB" id="A0A0G4IWC5"/>
<feature type="region of interest" description="Disordered" evidence="1">
    <location>
        <begin position="97"/>
        <end position="274"/>
    </location>
</feature>